<dbReference type="Gene3D" id="1.10.150.20">
    <property type="entry name" value="5' to 3' exonuclease, C-terminal subdomain"/>
    <property type="match status" value="1"/>
</dbReference>
<dbReference type="GO" id="GO:0070914">
    <property type="term" value="P:UV-damage excision repair"/>
    <property type="evidence" value="ECO:0007669"/>
    <property type="project" value="TreeGrafter"/>
</dbReference>
<accession>A0A3N4M474</accession>
<dbReference type="Pfam" id="PF03834">
    <property type="entry name" value="Rad10"/>
    <property type="match status" value="1"/>
</dbReference>
<gene>
    <name evidence="9" type="ORF">L211DRAFT_833697</name>
</gene>
<dbReference type="InterPro" id="IPR004579">
    <property type="entry name" value="ERCC1/RAD10/SWI10"/>
</dbReference>
<keyword evidence="6" id="KW-0539">Nucleus</keyword>
<dbReference type="GO" id="GO:0006312">
    <property type="term" value="P:mitotic recombination"/>
    <property type="evidence" value="ECO:0007669"/>
    <property type="project" value="TreeGrafter"/>
</dbReference>
<evidence type="ECO:0000256" key="6">
    <source>
        <dbReference type="ARBA" id="ARBA00023242"/>
    </source>
</evidence>
<feature type="region of interest" description="Disordered" evidence="7">
    <location>
        <begin position="23"/>
        <end position="68"/>
    </location>
</feature>
<evidence type="ECO:0000256" key="7">
    <source>
        <dbReference type="SAM" id="MobiDB-lite"/>
    </source>
</evidence>
<dbReference type="GO" id="GO:0070522">
    <property type="term" value="C:ERCC4-ERCC1 complex"/>
    <property type="evidence" value="ECO:0007669"/>
    <property type="project" value="TreeGrafter"/>
</dbReference>
<dbReference type="AlphaFoldDB" id="A0A3N4M474"/>
<dbReference type="GO" id="GO:0000110">
    <property type="term" value="C:nucleotide-excision repair factor 1 complex"/>
    <property type="evidence" value="ECO:0007669"/>
    <property type="project" value="TreeGrafter"/>
</dbReference>
<keyword evidence="3" id="KW-0227">DNA damage</keyword>
<dbReference type="Gene3D" id="3.40.50.10130">
    <property type="match status" value="1"/>
</dbReference>
<dbReference type="InterPro" id="IPR011335">
    <property type="entry name" value="Restrct_endonuc-II-like"/>
</dbReference>
<dbReference type="Proteomes" id="UP000267821">
    <property type="component" value="Unassembled WGS sequence"/>
</dbReference>
<reference evidence="9 10" key="1">
    <citation type="journal article" date="2018" name="Nat. Ecol. Evol.">
        <title>Pezizomycetes genomes reveal the molecular basis of ectomycorrhizal truffle lifestyle.</title>
        <authorList>
            <person name="Murat C."/>
            <person name="Payen T."/>
            <person name="Noel B."/>
            <person name="Kuo A."/>
            <person name="Morin E."/>
            <person name="Chen J."/>
            <person name="Kohler A."/>
            <person name="Krizsan K."/>
            <person name="Balestrini R."/>
            <person name="Da Silva C."/>
            <person name="Montanini B."/>
            <person name="Hainaut M."/>
            <person name="Levati E."/>
            <person name="Barry K.W."/>
            <person name="Belfiori B."/>
            <person name="Cichocki N."/>
            <person name="Clum A."/>
            <person name="Dockter R.B."/>
            <person name="Fauchery L."/>
            <person name="Guy J."/>
            <person name="Iotti M."/>
            <person name="Le Tacon F."/>
            <person name="Lindquist E.A."/>
            <person name="Lipzen A."/>
            <person name="Malagnac F."/>
            <person name="Mello A."/>
            <person name="Molinier V."/>
            <person name="Miyauchi S."/>
            <person name="Poulain J."/>
            <person name="Riccioni C."/>
            <person name="Rubini A."/>
            <person name="Sitrit Y."/>
            <person name="Splivallo R."/>
            <person name="Traeger S."/>
            <person name="Wang M."/>
            <person name="Zifcakova L."/>
            <person name="Wipf D."/>
            <person name="Zambonelli A."/>
            <person name="Paolocci F."/>
            <person name="Nowrousian M."/>
            <person name="Ottonello S."/>
            <person name="Baldrian P."/>
            <person name="Spatafora J.W."/>
            <person name="Henrissat B."/>
            <person name="Nagy L.G."/>
            <person name="Aury J.M."/>
            <person name="Wincker P."/>
            <person name="Grigoriev I.V."/>
            <person name="Bonfante P."/>
            <person name="Martin F.M."/>
        </authorList>
    </citation>
    <scope>NUCLEOTIDE SEQUENCE [LARGE SCALE GENOMIC DNA]</scope>
    <source>
        <strain evidence="9 10">ATCC MYA-4762</strain>
    </source>
</reference>
<dbReference type="GO" id="GO:0006302">
    <property type="term" value="P:double-strand break repair"/>
    <property type="evidence" value="ECO:0007669"/>
    <property type="project" value="UniProtKB-ARBA"/>
</dbReference>
<evidence type="ECO:0000256" key="3">
    <source>
        <dbReference type="ARBA" id="ARBA00022763"/>
    </source>
</evidence>
<dbReference type="OrthoDB" id="10262814at2759"/>
<evidence type="ECO:0000256" key="1">
    <source>
        <dbReference type="ARBA" id="ARBA00004123"/>
    </source>
</evidence>
<keyword evidence="10" id="KW-1185">Reference proteome</keyword>
<feature type="compositionally biased region" description="Low complexity" evidence="7">
    <location>
        <begin position="30"/>
        <end position="46"/>
    </location>
</feature>
<dbReference type="PANTHER" id="PTHR12749:SF0">
    <property type="entry name" value="DNA EXCISION REPAIR PROTEIN ERCC-1"/>
    <property type="match status" value="1"/>
</dbReference>
<dbReference type="PANTHER" id="PTHR12749">
    <property type="entry name" value="EXCISION REPAIR CROSS-COMPLEMENTING 1 ERCC1"/>
    <property type="match status" value="1"/>
</dbReference>
<dbReference type="GO" id="GO:0003697">
    <property type="term" value="F:single-stranded DNA binding"/>
    <property type="evidence" value="ECO:0007669"/>
    <property type="project" value="TreeGrafter"/>
</dbReference>
<comment type="similarity">
    <text evidence="2">Belongs to the ERCC1/RAD10/SWI10 family.</text>
</comment>
<evidence type="ECO:0000313" key="10">
    <source>
        <dbReference type="Proteomes" id="UP000267821"/>
    </source>
</evidence>
<dbReference type="EMBL" id="ML121529">
    <property type="protein sequence ID" value="RPB28709.1"/>
    <property type="molecule type" value="Genomic_DNA"/>
</dbReference>
<proteinExistence type="inferred from homology"/>
<dbReference type="SUPFAM" id="SSF52980">
    <property type="entry name" value="Restriction endonuclease-like"/>
    <property type="match status" value="1"/>
</dbReference>
<feature type="compositionally biased region" description="Polar residues" evidence="7">
    <location>
        <begin position="56"/>
        <end position="68"/>
    </location>
</feature>
<feature type="domain" description="ERCC1-like central" evidence="8">
    <location>
        <begin position="73"/>
        <end position="186"/>
    </location>
</feature>
<dbReference type="FunFam" id="3.40.50.10130:FF:000001">
    <property type="entry name" value="DNA excision repair protein ERCC-1"/>
    <property type="match status" value="1"/>
</dbReference>
<dbReference type="GO" id="GO:0003684">
    <property type="term" value="F:damaged DNA binding"/>
    <property type="evidence" value="ECO:0007669"/>
    <property type="project" value="InterPro"/>
</dbReference>
<evidence type="ECO:0000256" key="2">
    <source>
        <dbReference type="ARBA" id="ARBA00008283"/>
    </source>
</evidence>
<organism evidence="9 10">
    <name type="scientific">Terfezia boudieri ATCC MYA-4762</name>
    <dbReference type="NCBI Taxonomy" id="1051890"/>
    <lineage>
        <taxon>Eukaryota</taxon>
        <taxon>Fungi</taxon>
        <taxon>Dikarya</taxon>
        <taxon>Ascomycota</taxon>
        <taxon>Pezizomycotina</taxon>
        <taxon>Pezizomycetes</taxon>
        <taxon>Pezizales</taxon>
        <taxon>Pezizaceae</taxon>
        <taxon>Terfezia</taxon>
    </lineage>
</organism>
<dbReference type="InParanoid" id="A0A3N4M474"/>
<dbReference type="SUPFAM" id="SSF47781">
    <property type="entry name" value="RuvA domain 2-like"/>
    <property type="match status" value="1"/>
</dbReference>
<evidence type="ECO:0000313" key="9">
    <source>
        <dbReference type="EMBL" id="RPB28709.1"/>
    </source>
</evidence>
<evidence type="ECO:0000256" key="4">
    <source>
        <dbReference type="ARBA" id="ARBA00023125"/>
    </source>
</evidence>
<comment type="subcellular location">
    <subcellularLocation>
        <location evidence="1">Nucleus</location>
    </subcellularLocation>
</comment>
<dbReference type="Pfam" id="PF14520">
    <property type="entry name" value="HHH_5"/>
    <property type="match status" value="1"/>
</dbReference>
<dbReference type="CDD" id="cd22325">
    <property type="entry name" value="ERCC1_C-like"/>
    <property type="match status" value="1"/>
</dbReference>
<keyword evidence="5" id="KW-0234">DNA repair</keyword>
<evidence type="ECO:0000259" key="8">
    <source>
        <dbReference type="Pfam" id="PF03834"/>
    </source>
</evidence>
<dbReference type="NCBIfam" id="TIGR00597">
    <property type="entry name" value="rad10"/>
    <property type="match status" value="1"/>
</dbReference>
<name>A0A3N4M474_9PEZI</name>
<keyword evidence="4" id="KW-0238">DNA-binding</keyword>
<dbReference type="InterPro" id="IPR047260">
    <property type="entry name" value="ERCC1-like_central_dom"/>
</dbReference>
<sequence length="375" mass="41416">MDDDFDDFGAADDVALTKALDEAERRAAKTKASSSTTANRTTSGAKKAGEAGGPATVQQPLPQKINRPTGTSSIIVSARQKGNPVLTYIKNVPWEYGDIVPDYVVGKTACALFLSLKYHRLHPEYIYNRVKLLGHSYILRILLVMVDIENHQSPLLELSKTCHLNDLTLILSWTPAEAGRYLESYKSFENAAPTLIQEKPKADYTSRMIDVCTSVRSVSKKDAVSLVTTYGSVRAALNAEKEEIVLIQGWGEKKAERWEKAAREPFMVRKGRKVGEMPNTRREDGQRLESDIRFKRGDVAGRLGIGPVTLPEAMTQGPTVVVDDDEDAIMVDRELEREEQEWREKDINGTASGGTAAVRGHDKIMAAIAKLRATG</sequence>
<dbReference type="InterPro" id="IPR010994">
    <property type="entry name" value="RuvA_2-like"/>
</dbReference>
<protein>
    <recommendedName>
        <fullName evidence="8">ERCC1-like central domain-containing protein</fullName>
    </recommendedName>
</protein>
<evidence type="ECO:0000256" key="5">
    <source>
        <dbReference type="ARBA" id="ARBA00023204"/>
    </source>
</evidence>
<dbReference type="STRING" id="1051890.A0A3N4M474"/>